<reference evidence="2" key="1">
    <citation type="submission" date="2020-05" db="EMBL/GenBank/DDBJ databases">
        <title>Mycena genomes resolve the evolution of fungal bioluminescence.</title>
        <authorList>
            <person name="Tsai I.J."/>
        </authorList>
    </citation>
    <scope>NUCLEOTIDE SEQUENCE</scope>
    <source>
        <strain evidence="2">171206Taipei</strain>
    </source>
</reference>
<keyword evidence="3" id="KW-1185">Reference proteome</keyword>
<protein>
    <recommendedName>
        <fullName evidence="1">AAA-ATPase-like domain-containing protein</fullName>
    </recommendedName>
</protein>
<name>A0A8H6WBB4_9AGAR</name>
<dbReference type="Pfam" id="PF09820">
    <property type="entry name" value="AAA-ATPase_like"/>
    <property type="match status" value="1"/>
</dbReference>
<dbReference type="OrthoDB" id="2895184at2759"/>
<dbReference type="InterPro" id="IPR018631">
    <property type="entry name" value="AAA-ATPase-like_dom"/>
</dbReference>
<sequence length="394" mass="45140">MLLSMPTVPVDGEANANFERAPERDRWSGPTKRIRPVTFTRHIFARGGKLKRLPRKTERFPNILETDGVPYIYKHIAIENFAGLFSQRSPLLLRRPWGFGLSTFVSMLSDILDILCYSDDDDPFEMLSRFRVESDPWSRDRAHSYYVLHLNFSFSEGHNLLEELSRHVHERCCRLLRRYEIPGSFPSLASFQDEGVEAIIFALMSRLKVHVKLPRRDWLFIMIENFDGPLEMAFKDRTETLTQFLRTLQRLLCHGHLGGLLLWSRLDPDGTIYACLHRTPGSPIRQLYASSELNLPGVLDLTHHPAFQSAVGFTKTDVQDLDRATAHLRSDASCALLDLLEKERVAPYYFSAVSKVEQCKFPDVLHRMPSLEDLPVYSSGDVLKVLANKGGVPR</sequence>
<dbReference type="RefSeq" id="XP_037224557.1">
    <property type="nucleotide sequence ID" value="XM_037359462.1"/>
</dbReference>
<accession>A0A8H6WBB4</accession>
<dbReference type="EMBL" id="JACAZF010000002">
    <property type="protein sequence ID" value="KAF7312449.1"/>
    <property type="molecule type" value="Genomic_DNA"/>
</dbReference>
<organism evidence="2 3">
    <name type="scientific">Mycena indigotica</name>
    <dbReference type="NCBI Taxonomy" id="2126181"/>
    <lineage>
        <taxon>Eukaryota</taxon>
        <taxon>Fungi</taxon>
        <taxon>Dikarya</taxon>
        <taxon>Basidiomycota</taxon>
        <taxon>Agaricomycotina</taxon>
        <taxon>Agaricomycetes</taxon>
        <taxon>Agaricomycetidae</taxon>
        <taxon>Agaricales</taxon>
        <taxon>Marasmiineae</taxon>
        <taxon>Mycenaceae</taxon>
        <taxon>Mycena</taxon>
    </lineage>
</organism>
<dbReference type="GeneID" id="59341978"/>
<dbReference type="AlphaFoldDB" id="A0A8H6WBB4"/>
<comment type="caution">
    <text evidence="2">The sequence shown here is derived from an EMBL/GenBank/DDBJ whole genome shotgun (WGS) entry which is preliminary data.</text>
</comment>
<gene>
    <name evidence="2" type="ORF">MIND_00258400</name>
</gene>
<proteinExistence type="predicted"/>
<dbReference type="Proteomes" id="UP000636479">
    <property type="component" value="Unassembled WGS sequence"/>
</dbReference>
<feature type="domain" description="AAA-ATPase-like" evidence="1">
    <location>
        <begin position="65"/>
        <end position="247"/>
    </location>
</feature>
<evidence type="ECO:0000313" key="3">
    <source>
        <dbReference type="Proteomes" id="UP000636479"/>
    </source>
</evidence>
<evidence type="ECO:0000259" key="1">
    <source>
        <dbReference type="Pfam" id="PF09820"/>
    </source>
</evidence>
<evidence type="ECO:0000313" key="2">
    <source>
        <dbReference type="EMBL" id="KAF7312449.1"/>
    </source>
</evidence>